<dbReference type="AlphaFoldDB" id="Q0KD97"/>
<gene>
    <name evidence="1" type="ordered locus">H16_A0877</name>
</gene>
<name>Q0KD97_CUPNH</name>
<reference evidence="1 2" key="1">
    <citation type="journal article" date="2006" name="Nat. Biotechnol.">
        <title>Genome sequence of the bioplastic-producing 'Knallgas' bacterium Ralstonia eutropha H16.</title>
        <authorList>
            <person name="Pohlmann A."/>
            <person name="Fricke W.F."/>
            <person name="Reinecke F."/>
            <person name="Kusian B."/>
            <person name="Liesegang H."/>
            <person name="Cramm R."/>
            <person name="Eitinger T."/>
            <person name="Ewering C."/>
            <person name="Potter M."/>
            <person name="Schwartz E."/>
            <person name="Strittmatter A."/>
            <person name="Voss I."/>
            <person name="Gottschalk G."/>
            <person name="Steinbuechel A."/>
            <person name="Friedrich B."/>
            <person name="Bowien B."/>
        </authorList>
    </citation>
    <scope>NUCLEOTIDE SEQUENCE [LARGE SCALE GENOMIC DNA]</scope>
    <source>
        <strain evidence="2">ATCC 17699 / DSM 428 / KCTC 22496 / NCIMB 10442 / H16 / Stanier 337</strain>
    </source>
</reference>
<dbReference type="KEGG" id="reh:H16_A0877"/>
<organism evidence="1 2">
    <name type="scientific">Cupriavidus necator (strain ATCC 17699 / DSM 428 / KCTC 22496 / NCIMB 10442 / H16 / Stanier 337)</name>
    <name type="common">Ralstonia eutropha</name>
    <dbReference type="NCBI Taxonomy" id="381666"/>
    <lineage>
        <taxon>Bacteria</taxon>
        <taxon>Pseudomonadati</taxon>
        <taxon>Pseudomonadota</taxon>
        <taxon>Betaproteobacteria</taxon>
        <taxon>Burkholderiales</taxon>
        <taxon>Burkholderiaceae</taxon>
        <taxon>Cupriavidus</taxon>
    </lineage>
</organism>
<protein>
    <submittedName>
        <fullName evidence="1">Uncharacterized protein</fullName>
    </submittedName>
</protein>
<dbReference type="HOGENOM" id="CLU_682627_0_0_4"/>
<proteinExistence type="predicted"/>
<accession>Q0KD97</accession>
<keyword evidence="2" id="KW-1185">Reference proteome</keyword>
<evidence type="ECO:0000313" key="2">
    <source>
        <dbReference type="Proteomes" id="UP000008210"/>
    </source>
</evidence>
<sequence length="395" mass="44820">MSLPTDFVAALDCPPFAEILAELRRKDRAPKSTFLTLRNEVAPSDLYCYFRARFGLPNGPQNFLRNDSSDNLIHWEWMLRTSTGWVLFQGTNFRTIVLLLDTHGISQADMPALATQIKADFAGHGKQMAQLRKSLEDWTEFVNPYQRIRSSVNSLLRELDALNLCPEDEAIPDITSAHQELDTDWSEVAARYSKGLGLCFGIRSMLPVMAEAFVNLLLFALMRPELKSDERLRDNAIRQPIDVRIKSLSMTCIGFASPVDYKHAAFKAYHTLMNERNDLLHGNVVLEKLKFNEVYFNGRAPIFKHYRSLWERTVGVDIQAVGLHRLAHEVQVVDSMLAQLKTHLTPTTRKFIEQVSEQRDLAVDEGRGKFGVLFSRRLVDMLVPGGSEADPVIVS</sequence>
<dbReference type="EMBL" id="AM260479">
    <property type="protein sequence ID" value="CAJ92024.1"/>
    <property type="molecule type" value="Genomic_DNA"/>
</dbReference>
<dbReference type="RefSeq" id="WP_011614768.1">
    <property type="nucleotide sequence ID" value="NC_008313.1"/>
</dbReference>
<dbReference type="eggNOG" id="ENOG50309Y7">
    <property type="taxonomic scope" value="Bacteria"/>
</dbReference>
<evidence type="ECO:0000313" key="1">
    <source>
        <dbReference type="EMBL" id="CAJ92024.1"/>
    </source>
</evidence>
<dbReference type="Proteomes" id="UP000008210">
    <property type="component" value="Chromosome 1"/>
</dbReference>